<dbReference type="GO" id="GO:0007095">
    <property type="term" value="P:mitotic G2 DNA damage checkpoint signaling"/>
    <property type="evidence" value="ECO:0007669"/>
    <property type="project" value="TreeGrafter"/>
</dbReference>
<dbReference type="PANTHER" id="PTHR13561:SF20">
    <property type="entry name" value="DNA TOPOISOMERASE 2-BINDING PROTEIN 1"/>
    <property type="match status" value="1"/>
</dbReference>
<accession>A0A1Y1W5J3</accession>
<dbReference type="Pfam" id="PF00533">
    <property type="entry name" value="BRCT"/>
    <property type="match status" value="1"/>
</dbReference>
<dbReference type="STRING" id="61395.A0A1Y1W5J3"/>
<proteinExistence type="predicted"/>
<keyword evidence="5" id="KW-1185">Reference proteome</keyword>
<comment type="caution">
    <text evidence="4">The sequence shown here is derived from an EMBL/GenBank/DDBJ whole genome shotgun (WGS) entry which is preliminary data.</text>
</comment>
<dbReference type="RefSeq" id="XP_040742454.1">
    <property type="nucleotide sequence ID" value="XM_040885611.1"/>
</dbReference>
<name>A0A1Y1W5J3_9FUNG</name>
<dbReference type="InterPro" id="IPR036420">
    <property type="entry name" value="BRCT_dom_sf"/>
</dbReference>
<feature type="domain" description="BRCT" evidence="3">
    <location>
        <begin position="421"/>
        <end position="471"/>
    </location>
</feature>
<dbReference type="Pfam" id="PF12738">
    <property type="entry name" value="PTCB-BRCT"/>
    <property type="match status" value="1"/>
</dbReference>
<dbReference type="EMBL" id="MCFD01000009">
    <property type="protein sequence ID" value="ORX68672.1"/>
    <property type="molecule type" value="Genomic_DNA"/>
</dbReference>
<evidence type="ECO:0000313" key="4">
    <source>
        <dbReference type="EMBL" id="ORX68672.1"/>
    </source>
</evidence>
<dbReference type="PROSITE" id="PS50172">
    <property type="entry name" value="BRCT"/>
    <property type="match status" value="2"/>
</dbReference>
<protein>
    <recommendedName>
        <fullName evidence="3">BRCT domain-containing protein</fullName>
    </recommendedName>
</protein>
<dbReference type="Gene3D" id="3.40.50.10190">
    <property type="entry name" value="BRCT domain"/>
    <property type="match status" value="3"/>
</dbReference>
<keyword evidence="1" id="KW-0677">Repeat</keyword>
<dbReference type="SUPFAM" id="SSF52113">
    <property type="entry name" value="BRCT domain"/>
    <property type="match status" value="3"/>
</dbReference>
<sequence>MPDHLKLTGSSPLSSMGHLEFPMVVQSGWLRACWKAKQRDSMAAARQESADTVPVPVSNRSDSQVMAESAKHAASSRRSRQRTGNSNITATIVYKRLGSLPGRQMAVETGEYEGTESMVGRPIGAAWEESDPFMVDKSGAQLSHENLLDTSTDLLFRRKRQRTLQHQDPLQHSGHGYAFGGRQETSSYMSSPLNFDLQSLHHLSPEPNPTHVAAHSLPLVARAPSRPVETAAPRVNNDSASDKAGLADLFAHCKFTSLGFSANDVATLERVVNEHGGSYINLLSCLPEPLISQQGTKALKSEASLRSALGALACFADGEDVAKIYVVVHLSGLPEVHLCESVCENYPFMDVVTECWIEQCLQESVRYPGFNELANRQGAYTGLSKGQYVLFRPVRDHVIEDAGAMQLSISGYEGIERDHIGKLASVLKIPFSERFTRQTTHLICHSPFKGPKYDRAIRWGIPVVESSWLYDIALRSSLDGGRARGVVPDKSSSTAKALVDMEVDHQTRTAADQKMMPPPAPVVRKTVQSPAATILTTPNSIGKSKALLKTPLSNISQREVSNGTPGVTPMDVSLERNMQQAIDRLSKGAGAAHITPTRASGTLMPFDLQTLGDPGDGDRSLNHILDGVVIALTTRLYHRRNELTGIATELGCRMLPRFDPTTTTHLVHQSTRENETLRDYKTATQHGINVVSPWWLYACRDMRERVREREYPYIYQPERRLRLVAISPEKTVPPASAPMSKPNNTSGTSSRASSRASSKAGRLAEPVPAAAGMLAGSNAGQRNSRAHDQTSQNTAAVGTVLPRHAETGAASTPRVPIPPTGTNTASIGNLFGEKVARTRRRYRRAAGDPADSASGMSHVAGDGEKSASGAKRVAEPPSSEGADAQSLLRDGQATRSSSLHDAAGPVPVSSSEVGSKWWRNTGQQSVSPYGTGFPTDLYSQDFQFGGPGGVDRRISMGDVETGGSKRWHAYQTAGQHI</sequence>
<dbReference type="InterPro" id="IPR001357">
    <property type="entry name" value="BRCT_dom"/>
</dbReference>
<dbReference type="GO" id="GO:0006270">
    <property type="term" value="P:DNA replication initiation"/>
    <property type="evidence" value="ECO:0007669"/>
    <property type="project" value="TreeGrafter"/>
</dbReference>
<feature type="domain" description="BRCT" evidence="3">
    <location>
        <begin position="620"/>
        <end position="713"/>
    </location>
</feature>
<feature type="region of interest" description="Disordered" evidence="2">
    <location>
        <begin position="731"/>
        <end position="794"/>
    </location>
</feature>
<evidence type="ECO:0000259" key="3">
    <source>
        <dbReference type="PROSITE" id="PS50172"/>
    </source>
</evidence>
<evidence type="ECO:0000256" key="2">
    <source>
        <dbReference type="SAM" id="MobiDB-lite"/>
    </source>
</evidence>
<dbReference type="PANTHER" id="PTHR13561">
    <property type="entry name" value="DNA REPLICATION REGULATOR DPB11-RELATED"/>
    <property type="match status" value="1"/>
</dbReference>
<reference evidence="4 5" key="1">
    <citation type="submission" date="2016-07" db="EMBL/GenBank/DDBJ databases">
        <title>Pervasive Adenine N6-methylation of Active Genes in Fungi.</title>
        <authorList>
            <consortium name="DOE Joint Genome Institute"/>
            <person name="Mondo S.J."/>
            <person name="Dannebaum R.O."/>
            <person name="Kuo R.C."/>
            <person name="Labutti K."/>
            <person name="Haridas S."/>
            <person name="Kuo A."/>
            <person name="Salamov A."/>
            <person name="Ahrendt S.R."/>
            <person name="Lipzen A."/>
            <person name="Sullivan W."/>
            <person name="Andreopoulos W.B."/>
            <person name="Clum A."/>
            <person name="Lindquist E."/>
            <person name="Daum C."/>
            <person name="Ramamoorthy G.K."/>
            <person name="Gryganskyi A."/>
            <person name="Culley D."/>
            <person name="Magnuson J.K."/>
            <person name="James T.Y."/>
            <person name="O'Malley M.A."/>
            <person name="Stajich J.E."/>
            <person name="Spatafora J.W."/>
            <person name="Visel A."/>
            <person name="Grigoriev I.V."/>
        </authorList>
    </citation>
    <scope>NUCLEOTIDE SEQUENCE [LARGE SCALE GENOMIC DNA]</scope>
    <source>
        <strain evidence="4 5">ATCC 12442</strain>
    </source>
</reference>
<feature type="region of interest" description="Disordered" evidence="2">
    <location>
        <begin position="45"/>
        <end position="87"/>
    </location>
</feature>
<dbReference type="GeneID" id="63802259"/>
<feature type="compositionally biased region" description="Low complexity" evidence="2">
    <location>
        <begin position="904"/>
        <end position="915"/>
    </location>
</feature>
<dbReference type="GO" id="GO:0033314">
    <property type="term" value="P:mitotic DNA replication checkpoint signaling"/>
    <property type="evidence" value="ECO:0007669"/>
    <property type="project" value="TreeGrafter"/>
</dbReference>
<feature type="region of interest" description="Disordered" evidence="2">
    <location>
        <begin position="807"/>
        <end position="915"/>
    </location>
</feature>
<evidence type="ECO:0000313" key="5">
    <source>
        <dbReference type="Proteomes" id="UP000193922"/>
    </source>
</evidence>
<evidence type="ECO:0000256" key="1">
    <source>
        <dbReference type="ARBA" id="ARBA00022737"/>
    </source>
</evidence>
<dbReference type="SMART" id="SM00292">
    <property type="entry name" value="BRCT"/>
    <property type="match status" value="3"/>
</dbReference>
<dbReference type="OrthoDB" id="251770at2759"/>
<feature type="compositionally biased region" description="Low complexity" evidence="2">
    <location>
        <begin position="745"/>
        <end position="761"/>
    </location>
</feature>
<organism evidence="4 5">
    <name type="scientific">Linderina pennispora</name>
    <dbReference type="NCBI Taxonomy" id="61395"/>
    <lineage>
        <taxon>Eukaryota</taxon>
        <taxon>Fungi</taxon>
        <taxon>Fungi incertae sedis</taxon>
        <taxon>Zoopagomycota</taxon>
        <taxon>Kickxellomycotina</taxon>
        <taxon>Kickxellomycetes</taxon>
        <taxon>Kickxellales</taxon>
        <taxon>Kickxellaceae</taxon>
        <taxon>Linderina</taxon>
    </lineage>
</organism>
<gene>
    <name evidence="4" type="ORF">DL89DRAFT_258520</name>
</gene>
<feature type="compositionally biased region" description="Polar residues" evidence="2">
    <location>
        <begin position="778"/>
        <end position="794"/>
    </location>
</feature>
<dbReference type="Proteomes" id="UP000193922">
    <property type="component" value="Unassembled WGS sequence"/>
</dbReference>
<dbReference type="AlphaFoldDB" id="A0A1Y1W5J3"/>
<dbReference type="CDD" id="cd17727">
    <property type="entry name" value="BRCT_TopBP1_rpt6"/>
    <property type="match status" value="1"/>
</dbReference>